<accession>A0A094IKW5</accession>
<dbReference type="AlphaFoldDB" id="A0A094IKW5"/>
<dbReference type="Pfam" id="PF21028">
    <property type="entry name" value="DUF1285_C"/>
    <property type="match status" value="1"/>
</dbReference>
<dbReference type="InterPro" id="IPR010707">
    <property type="entry name" value="DUF1285"/>
</dbReference>
<comment type="caution">
    <text evidence="3">The sequence shown here is derived from an EMBL/GenBank/DDBJ whole genome shotgun (WGS) entry which is preliminary data.</text>
</comment>
<evidence type="ECO:0000259" key="1">
    <source>
        <dbReference type="Pfam" id="PF06938"/>
    </source>
</evidence>
<dbReference type="Gene3D" id="2.30.270.10">
    <property type="entry name" value="duf1285 protein"/>
    <property type="match status" value="1"/>
</dbReference>
<dbReference type="Gene3D" id="3.10.540.10">
    <property type="entry name" value="duf1285 like domain"/>
    <property type="match status" value="1"/>
</dbReference>
<dbReference type="STRING" id="1517416.IDAT_12645"/>
<name>A0A094IKW5_9GAMM</name>
<dbReference type="EMBL" id="JPIN01000019">
    <property type="protein sequence ID" value="KFZ27807.1"/>
    <property type="molecule type" value="Genomic_DNA"/>
</dbReference>
<evidence type="ECO:0008006" key="5">
    <source>
        <dbReference type="Google" id="ProtNLM"/>
    </source>
</evidence>
<dbReference type="Proteomes" id="UP000053718">
    <property type="component" value="Unassembled WGS sequence"/>
</dbReference>
<evidence type="ECO:0000313" key="3">
    <source>
        <dbReference type="EMBL" id="KFZ27807.1"/>
    </source>
</evidence>
<dbReference type="OrthoDB" id="3078366at2"/>
<dbReference type="eggNOG" id="COG3816">
    <property type="taxonomic scope" value="Bacteria"/>
</dbReference>
<dbReference type="InterPro" id="IPR048342">
    <property type="entry name" value="DUF1285_C"/>
</dbReference>
<reference evidence="3 4" key="1">
    <citation type="submission" date="2014-06" db="EMBL/GenBank/DDBJ databases">
        <title>Draft genome sequence of Idiomarina sp. MCCC 1A10513.</title>
        <authorList>
            <person name="Du J."/>
            <person name="Lai Q."/>
            <person name="Shao Z."/>
        </authorList>
    </citation>
    <scope>NUCLEOTIDE SEQUENCE [LARGE SCALE GENOMIC DNA]</scope>
    <source>
        <strain evidence="3 4">MCCC 1A10513</strain>
    </source>
</reference>
<organism evidence="3 4">
    <name type="scientific">Pseudidiomarina atlantica</name>
    <dbReference type="NCBI Taxonomy" id="1517416"/>
    <lineage>
        <taxon>Bacteria</taxon>
        <taxon>Pseudomonadati</taxon>
        <taxon>Pseudomonadota</taxon>
        <taxon>Gammaproteobacteria</taxon>
        <taxon>Alteromonadales</taxon>
        <taxon>Idiomarinaceae</taxon>
        <taxon>Pseudidiomarina</taxon>
    </lineage>
</organism>
<sequence length="172" mass="19540">MQLEDLLKSLEQHQHAPTEKWHPPYCGEIPIHIDADGQWHYQNSPIKRERLVKLFASVLVCEDGEHFLVTPAEKVKISVADAPLMVVAWQEIADGDHSLIQVVTNIGSRYPLSADYPLVVVNGLPYVELDHGLRAKIHRNVYYQWVERAELDETSGVAWLHSGTERFALGQI</sequence>
<proteinExistence type="predicted"/>
<keyword evidence="4" id="KW-1185">Reference proteome</keyword>
<evidence type="ECO:0000313" key="4">
    <source>
        <dbReference type="Proteomes" id="UP000053718"/>
    </source>
</evidence>
<gene>
    <name evidence="3" type="ORF">IDAT_12645</name>
</gene>
<feature type="domain" description="DUF1285" evidence="2">
    <location>
        <begin position="83"/>
        <end position="169"/>
    </location>
</feature>
<dbReference type="RefSeq" id="WP_034734267.1">
    <property type="nucleotide sequence ID" value="NZ_JPIN01000019.1"/>
</dbReference>
<protein>
    <recommendedName>
        <fullName evidence="5">Proteophosphoglycan</fullName>
    </recommendedName>
</protein>
<dbReference type="InterPro" id="IPR048341">
    <property type="entry name" value="DUF1285_N"/>
</dbReference>
<feature type="domain" description="DUF1285" evidence="1">
    <location>
        <begin position="16"/>
        <end position="82"/>
    </location>
</feature>
<dbReference type="PIRSF" id="PIRSF029557">
    <property type="entry name" value="UCP029557"/>
    <property type="match status" value="1"/>
</dbReference>
<dbReference type="Pfam" id="PF06938">
    <property type="entry name" value="DUF1285_N"/>
    <property type="match status" value="1"/>
</dbReference>
<dbReference type="InterPro" id="IPR023361">
    <property type="entry name" value="DUF1285_beta_roll_sf"/>
</dbReference>
<evidence type="ECO:0000259" key="2">
    <source>
        <dbReference type="Pfam" id="PF21028"/>
    </source>
</evidence>